<dbReference type="EMBL" id="BMAT01007188">
    <property type="protein sequence ID" value="GFR59580.1"/>
    <property type="molecule type" value="Genomic_DNA"/>
</dbReference>
<gene>
    <name evidence="1" type="ORF">ElyMa_003510600</name>
</gene>
<name>A0AAV4EG01_9GAST</name>
<dbReference type="Proteomes" id="UP000762676">
    <property type="component" value="Unassembled WGS sequence"/>
</dbReference>
<reference evidence="1 2" key="1">
    <citation type="journal article" date="2021" name="Elife">
        <title>Chloroplast acquisition without the gene transfer in kleptoplastic sea slugs, Plakobranchus ocellatus.</title>
        <authorList>
            <person name="Maeda T."/>
            <person name="Takahashi S."/>
            <person name="Yoshida T."/>
            <person name="Shimamura S."/>
            <person name="Takaki Y."/>
            <person name="Nagai Y."/>
            <person name="Toyoda A."/>
            <person name="Suzuki Y."/>
            <person name="Arimoto A."/>
            <person name="Ishii H."/>
            <person name="Satoh N."/>
            <person name="Nishiyama T."/>
            <person name="Hasebe M."/>
            <person name="Maruyama T."/>
            <person name="Minagawa J."/>
            <person name="Obokata J."/>
            <person name="Shigenobu S."/>
        </authorList>
    </citation>
    <scope>NUCLEOTIDE SEQUENCE [LARGE SCALE GENOMIC DNA]</scope>
</reference>
<protein>
    <recommendedName>
        <fullName evidence="3">Secreted protein</fullName>
    </recommendedName>
</protein>
<proteinExistence type="predicted"/>
<evidence type="ECO:0000313" key="2">
    <source>
        <dbReference type="Proteomes" id="UP000762676"/>
    </source>
</evidence>
<evidence type="ECO:0008006" key="3">
    <source>
        <dbReference type="Google" id="ProtNLM"/>
    </source>
</evidence>
<organism evidence="1 2">
    <name type="scientific">Elysia marginata</name>
    <dbReference type="NCBI Taxonomy" id="1093978"/>
    <lineage>
        <taxon>Eukaryota</taxon>
        <taxon>Metazoa</taxon>
        <taxon>Spiralia</taxon>
        <taxon>Lophotrochozoa</taxon>
        <taxon>Mollusca</taxon>
        <taxon>Gastropoda</taxon>
        <taxon>Heterobranchia</taxon>
        <taxon>Euthyneura</taxon>
        <taxon>Panpulmonata</taxon>
        <taxon>Sacoglossa</taxon>
        <taxon>Placobranchoidea</taxon>
        <taxon>Plakobranchidae</taxon>
        <taxon>Elysia</taxon>
    </lineage>
</organism>
<accession>A0AAV4EG01</accession>
<dbReference type="AlphaFoldDB" id="A0AAV4EG01"/>
<sequence length="104" mass="11080">MGRGREEKVLVVVATPAVVADVIIAIDDHADDDENDYGPGFHVTSAGPSSSEIPVSSWRLATSDGYRQGEIAGQFSSHALTECEPNEVVSDPFVLPIALLFPNK</sequence>
<comment type="caution">
    <text evidence="1">The sequence shown here is derived from an EMBL/GenBank/DDBJ whole genome shotgun (WGS) entry which is preliminary data.</text>
</comment>
<evidence type="ECO:0000313" key="1">
    <source>
        <dbReference type="EMBL" id="GFR59580.1"/>
    </source>
</evidence>
<keyword evidence="2" id="KW-1185">Reference proteome</keyword>